<dbReference type="InterPro" id="IPR046825">
    <property type="entry name" value="PDH_C"/>
</dbReference>
<dbReference type="InterPro" id="IPR050812">
    <property type="entry name" value="Preph/Arog_dehydrog"/>
</dbReference>
<dbReference type="PROSITE" id="PS51671">
    <property type="entry name" value="ACT"/>
    <property type="match status" value="1"/>
</dbReference>
<accession>A0A7X1I0I0</accession>
<gene>
    <name evidence="13" type="ORF">H1R13_16835</name>
</gene>
<keyword evidence="7" id="KW-0520">NAD</keyword>
<evidence type="ECO:0000256" key="4">
    <source>
        <dbReference type="ARBA" id="ARBA00016891"/>
    </source>
</evidence>
<dbReference type="InterPro" id="IPR045865">
    <property type="entry name" value="ACT-like_dom_sf"/>
</dbReference>
<evidence type="ECO:0000256" key="9">
    <source>
        <dbReference type="ARBA" id="ARBA00049260"/>
    </source>
</evidence>
<organism evidence="13 14">
    <name type="scientific">Streptomyces mexicanus</name>
    <dbReference type="NCBI Taxonomy" id="178566"/>
    <lineage>
        <taxon>Bacteria</taxon>
        <taxon>Bacillati</taxon>
        <taxon>Actinomycetota</taxon>
        <taxon>Actinomycetes</taxon>
        <taxon>Kitasatosporales</taxon>
        <taxon>Streptomycetaceae</taxon>
        <taxon>Streptomyces</taxon>
    </lineage>
</organism>
<keyword evidence="8" id="KW-0057">Aromatic amino acid biosynthesis</keyword>
<keyword evidence="6 13" id="KW-0560">Oxidoreductase</keyword>
<keyword evidence="5" id="KW-0827">Tyrosine biosynthesis</keyword>
<comment type="catalytic activity">
    <reaction evidence="9">
        <text>prephenate + NAD(+) = 3-(4-hydroxyphenyl)pyruvate + CO2 + NADH</text>
        <dbReference type="Rhea" id="RHEA:13869"/>
        <dbReference type="ChEBI" id="CHEBI:16526"/>
        <dbReference type="ChEBI" id="CHEBI:29934"/>
        <dbReference type="ChEBI" id="CHEBI:36242"/>
        <dbReference type="ChEBI" id="CHEBI:57540"/>
        <dbReference type="ChEBI" id="CHEBI:57945"/>
        <dbReference type="EC" id="1.3.1.12"/>
    </reaction>
</comment>
<keyword evidence="10" id="KW-0732">Signal</keyword>
<evidence type="ECO:0000256" key="10">
    <source>
        <dbReference type="SAM" id="SignalP"/>
    </source>
</evidence>
<evidence type="ECO:0000259" key="11">
    <source>
        <dbReference type="PROSITE" id="PS51176"/>
    </source>
</evidence>
<name>A0A7X1I0I0_9ACTN</name>
<dbReference type="SUPFAM" id="SSF55021">
    <property type="entry name" value="ACT-like"/>
    <property type="match status" value="1"/>
</dbReference>
<dbReference type="Gene3D" id="1.10.3660.10">
    <property type="entry name" value="6-phosphogluconate dehydrogenase C-terminal like domain"/>
    <property type="match status" value="1"/>
</dbReference>
<keyword evidence="14" id="KW-1185">Reference proteome</keyword>
<dbReference type="InterPro" id="IPR036291">
    <property type="entry name" value="NAD(P)-bd_dom_sf"/>
</dbReference>
<dbReference type="Gene3D" id="3.40.50.720">
    <property type="entry name" value="NAD(P)-binding Rossmann-like Domain"/>
    <property type="match status" value="1"/>
</dbReference>
<dbReference type="PROSITE" id="PS51176">
    <property type="entry name" value="PDH_ADH"/>
    <property type="match status" value="1"/>
</dbReference>
<comment type="pathway">
    <text evidence="1">Amino-acid biosynthesis; L-tyrosine biosynthesis; (4-hydroxyphenyl)pyruvate from prephenate (NAD(+) route): step 1/1.</text>
</comment>
<feature type="chain" id="PRO_5038480903" description="Prephenate dehydrogenase" evidence="10">
    <location>
        <begin position="20"/>
        <end position="361"/>
    </location>
</feature>
<proteinExistence type="inferred from homology"/>
<dbReference type="EMBL" id="JACMHY010000006">
    <property type="protein sequence ID" value="MBC2866584.1"/>
    <property type="molecule type" value="Genomic_DNA"/>
</dbReference>
<reference evidence="13 14" key="1">
    <citation type="submission" date="2020-08" db="EMBL/GenBank/DDBJ databases">
        <title>Whole-Genome Sequence of French Clinical Streptomyces mexicanus Strain Q0842.</title>
        <authorList>
            <person name="Boxberger M."/>
            <person name="La Scola B."/>
        </authorList>
    </citation>
    <scope>NUCLEOTIDE SEQUENCE [LARGE SCALE GENOMIC DNA]</scope>
    <source>
        <strain evidence="13 14">Marseille-Q0842</strain>
    </source>
</reference>
<dbReference type="Proteomes" id="UP000517694">
    <property type="component" value="Unassembled WGS sequence"/>
</dbReference>
<dbReference type="EC" id="1.3.1.12" evidence="3"/>
<dbReference type="FunFam" id="1.10.3660.10:FF:000005">
    <property type="entry name" value="Prephenate dehydrogenase"/>
    <property type="match status" value="1"/>
</dbReference>
<evidence type="ECO:0000256" key="5">
    <source>
        <dbReference type="ARBA" id="ARBA00022498"/>
    </source>
</evidence>
<dbReference type="Pfam" id="PF20463">
    <property type="entry name" value="PDH_C"/>
    <property type="match status" value="1"/>
</dbReference>
<dbReference type="InterPro" id="IPR046826">
    <property type="entry name" value="PDH_N"/>
</dbReference>
<dbReference type="Pfam" id="PF02153">
    <property type="entry name" value="PDH_N"/>
    <property type="match status" value="1"/>
</dbReference>
<comment type="similarity">
    <text evidence="2">Belongs to the prephenate/arogenate dehydrogenase family.</text>
</comment>
<evidence type="ECO:0000256" key="2">
    <source>
        <dbReference type="ARBA" id="ARBA00007964"/>
    </source>
</evidence>
<dbReference type="PANTHER" id="PTHR21363">
    <property type="entry name" value="PREPHENATE DEHYDROGENASE"/>
    <property type="match status" value="1"/>
</dbReference>
<dbReference type="PANTHER" id="PTHR21363:SF0">
    <property type="entry name" value="PREPHENATE DEHYDROGENASE [NADP(+)]"/>
    <property type="match status" value="1"/>
</dbReference>
<dbReference type="GO" id="GO:0004665">
    <property type="term" value="F:prephenate dehydrogenase (NADP+) activity"/>
    <property type="evidence" value="ECO:0007669"/>
    <property type="project" value="InterPro"/>
</dbReference>
<dbReference type="SUPFAM" id="SSF51735">
    <property type="entry name" value="NAD(P)-binding Rossmann-fold domains"/>
    <property type="match status" value="1"/>
</dbReference>
<dbReference type="GO" id="GO:0008977">
    <property type="term" value="F:prephenate dehydrogenase (NAD+) activity"/>
    <property type="evidence" value="ECO:0007669"/>
    <property type="project" value="UniProtKB-EC"/>
</dbReference>
<dbReference type="GO" id="GO:0070403">
    <property type="term" value="F:NAD+ binding"/>
    <property type="evidence" value="ECO:0007669"/>
    <property type="project" value="InterPro"/>
</dbReference>
<feature type="domain" description="Prephenate/arogenate dehydrogenase" evidence="11">
    <location>
        <begin position="2"/>
        <end position="283"/>
    </location>
</feature>
<evidence type="ECO:0000256" key="1">
    <source>
        <dbReference type="ARBA" id="ARBA00005067"/>
    </source>
</evidence>
<dbReference type="AlphaFoldDB" id="A0A7X1I0I0"/>
<feature type="signal peptide" evidence="10">
    <location>
        <begin position="1"/>
        <end position="19"/>
    </location>
</feature>
<evidence type="ECO:0000259" key="12">
    <source>
        <dbReference type="PROSITE" id="PS51671"/>
    </source>
</evidence>
<dbReference type="UniPathway" id="UPA00122">
    <property type="reaction ID" value="UER00961"/>
</dbReference>
<keyword evidence="8" id="KW-0028">Amino-acid biosynthesis</keyword>
<dbReference type="NCBIfam" id="NF005112">
    <property type="entry name" value="PRK06545.2-4"/>
    <property type="match status" value="1"/>
</dbReference>
<dbReference type="GO" id="GO:0006571">
    <property type="term" value="P:tyrosine biosynthetic process"/>
    <property type="evidence" value="ECO:0007669"/>
    <property type="project" value="UniProtKB-UniPathway"/>
</dbReference>
<evidence type="ECO:0000256" key="8">
    <source>
        <dbReference type="ARBA" id="ARBA00023141"/>
    </source>
</evidence>
<dbReference type="NCBIfam" id="NF005111">
    <property type="entry name" value="PRK06545.2-3"/>
    <property type="match status" value="1"/>
</dbReference>
<comment type="caution">
    <text evidence="13">The sequence shown here is derived from an EMBL/GenBank/DDBJ whole genome shotgun (WGS) entry which is preliminary data.</text>
</comment>
<dbReference type="RefSeq" id="WP_185947543.1">
    <property type="nucleotide sequence ID" value="NZ_JACMHY010000006.1"/>
</dbReference>
<evidence type="ECO:0000256" key="3">
    <source>
        <dbReference type="ARBA" id="ARBA00012068"/>
    </source>
</evidence>
<evidence type="ECO:0000256" key="6">
    <source>
        <dbReference type="ARBA" id="ARBA00023002"/>
    </source>
</evidence>
<evidence type="ECO:0000313" key="13">
    <source>
        <dbReference type="EMBL" id="MBC2866584.1"/>
    </source>
</evidence>
<sequence length="361" mass="37877">MRSALVLGTGLIGTSAALALVQRGVTVHLADHDPEQARTAAALGAGTDAAPDGPVDLAVVAVPPAHVATVLADAMRREVARGYIDVASVKGGPRRDLQALGLDLTRYLGTHPMSGREKSGPLAATADLFEGRPWVLTPTRDTDTEVLNLALELVSHCRAVPVVMDADAHDRAVALVSHMPHLVSSMVAARLEHADEAAVRLCGQGIRDVTRIAASDPGMWIDILSANPGPVADLLSDVAADLDEAVRALRALQSSDEAKRREGSAGIEDMLRRGNAGQVRVPGKHGSAPRAYEVVAVLIDDQPGQLARIFADAGTAGVNIEDVRIEHATGQQAGLVQLMVEPQAVPVLTAALRERGWALRQ</sequence>
<dbReference type="NCBIfam" id="NF005109">
    <property type="entry name" value="PRK06545.2-1"/>
    <property type="match status" value="1"/>
</dbReference>
<dbReference type="InterPro" id="IPR008927">
    <property type="entry name" value="6-PGluconate_DH-like_C_sf"/>
</dbReference>
<dbReference type="InterPro" id="IPR002912">
    <property type="entry name" value="ACT_dom"/>
</dbReference>
<evidence type="ECO:0000256" key="7">
    <source>
        <dbReference type="ARBA" id="ARBA00023027"/>
    </source>
</evidence>
<feature type="domain" description="ACT" evidence="12">
    <location>
        <begin position="294"/>
        <end position="361"/>
    </location>
</feature>
<protein>
    <recommendedName>
        <fullName evidence="4">Prephenate dehydrogenase</fullName>
        <ecNumber evidence="3">1.3.1.12</ecNumber>
    </recommendedName>
</protein>
<evidence type="ECO:0000313" key="14">
    <source>
        <dbReference type="Proteomes" id="UP000517694"/>
    </source>
</evidence>
<dbReference type="SUPFAM" id="SSF48179">
    <property type="entry name" value="6-phosphogluconate dehydrogenase C-terminal domain-like"/>
    <property type="match status" value="1"/>
</dbReference>
<dbReference type="InterPro" id="IPR003099">
    <property type="entry name" value="Prephen_DH"/>
</dbReference>